<dbReference type="Pfam" id="PF01370">
    <property type="entry name" value="Epimerase"/>
    <property type="match status" value="1"/>
</dbReference>
<dbReference type="EMBL" id="QTJX01000001">
    <property type="protein sequence ID" value="RDY61716.1"/>
    <property type="molecule type" value="Genomic_DNA"/>
</dbReference>
<sequence>MVVIVFFFGPEKEKEMNRIVVTGANGFAGSHVLESFVENPLEDCEVVAACRNENKLPQWFEGKKNIGDLLDSAYLEKLTNEADVICHTAAFAEMNGTVSNSNKYFFEPTKELIEASVRNGVKRFVFLSSTTSNPIANRRLHSKRALKKIWPHYYNVIRIENLLNNLKAKGMEVVILRVGFFTGKNYSLGILPILLPRLKTHLAPWVNHGNTSLPLTNGKDIGEAFRLSSLVELKEPLNIFDVVGKEVPTVKEVFGYLNEIYGYPLPHFNVSFKFAYTFARFMQILHKLIPGDPLIVPAIVLLLEETSASNKRAKEILGYEPMVHWKESIDIQIKEMQVRQKSNMKMNTIS</sequence>
<evidence type="ECO:0000313" key="2">
    <source>
        <dbReference type="EMBL" id="RDY61716.1"/>
    </source>
</evidence>
<gene>
    <name evidence="2" type="ORF">DX873_06090</name>
</gene>
<evidence type="ECO:0000259" key="1">
    <source>
        <dbReference type="Pfam" id="PF01370"/>
    </source>
</evidence>
<dbReference type="Proteomes" id="UP000261828">
    <property type="component" value="Unassembled WGS sequence"/>
</dbReference>
<comment type="caution">
    <text evidence="2">The sequence shown here is derived from an EMBL/GenBank/DDBJ whole genome shotgun (WGS) entry which is preliminary data.</text>
</comment>
<dbReference type="InterPro" id="IPR051783">
    <property type="entry name" value="NAD(P)-dependent_oxidoreduct"/>
</dbReference>
<dbReference type="InterPro" id="IPR001509">
    <property type="entry name" value="Epimerase_deHydtase"/>
</dbReference>
<dbReference type="PANTHER" id="PTHR48079:SF6">
    <property type="entry name" value="NAD(P)-BINDING DOMAIN-CONTAINING PROTEIN-RELATED"/>
    <property type="match status" value="1"/>
</dbReference>
<dbReference type="GO" id="GO:0005737">
    <property type="term" value="C:cytoplasm"/>
    <property type="evidence" value="ECO:0007669"/>
    <property type="project" value="TreeGrafter"/>
</dbReference>
<proteinExistence type="predicted"/>
<keyword evidence="3" id="KW-1185">Reference proteome</keyword>
<dbReference type="AlphaFoldDB" id="A0A371JVB3"/>
<dbReference type="Gene3D" id="3.40.50.720">
    <property type="entry name" value="NAD(P)-binding Rossmann-like Domain"/>
    <property type="match status" value="1"/>
</dbReference>
<dbReference type="GO" id="GO:0004029">
    <property type="term" value="F:aldehyde dehydrogenase (NAD+) activity"/>
    <property type="evidence" value="ECO:0007669"/>
    <property type="project" value="TreeGrafter"/>
</dbReference>
<dbReference type="InterPro" id="IPR036291">
    <property type="entry name" value="NAD(P)-bd_dom_sf"/>
</dbReference>
<feature type="domain" description="NAD-dependent epimerase/dehydratase" evidence="1">
    <location>
        <begin position="19"/>
        <end position="190"/>
    </location>
</feature>
<organism evidence="2 3">
    <name type="scientific">Flagellimonas nanhaiensis</name>
    <dbReference type="NCBI Taxonomy" id="2292706"/>
    <lineage>
        <taxon>Bacteria</taxon>
        <taxon>Pseudomonadati</taxon>
        <taxon>Bacteroidota</taxon>
        <taxon>Flavobacteriia</taxon>
        <taxon>Flavobacteriales</taxon>
        <taxon>Flavobacteriaceae</taxon>
        <taxon>Flagellimonas</taxon>
    </lineage>
</organism>
<evidence type="ECO:0000313" key="3">
    <source>
        <dbReference type="Proteomes" id="UP000261828"/>
    </source>
</evidence>
<name>A0A371JVB3_9FLAO</name>
<reference evidence="2 3" key="1">
    <citation type="submission" date="2018-08" db="EMBL/GenBank/DDBJ databases">
        <title>Muricauda nanhaiensis sp. nov., isolated from seawater of the South China Sea.</title>
        <authorList>
            <person name="Dang Y."/>
        </authorList>
    </citation>
    <scope>NUCLEOTIDE SEQUENCE [LARGE SCALE GENOMIC DNA]</scope>
    <source>
        <strain evidence="2 3">SM1704</strain>
    </source>
</reference>
<protein>
    <submittedName>
        <fullName evidence="2">NAD(P)-dependent oxidoreductase</fullName>
    </submittedName>
</protein>
<dbReference type="SUPFAM" id="SSF51735">
    <property type="entry name" value="NAD(P)-binding Rossmann-fold domains"/>
    <property type="match status" value="1"/>
</dbReference>
<accession>A0A371JVB3</accession>
<dbReference type="PANTHER" id="PTHR48079">
    <property type="entry name" value="PROTEIN YEEZ"/>
    <property type="match status" value="1"/>
</dbReference>